<dbReference type="AlphaFoldDB" id="A0A2K1IHW3"/>
<sequence length="92" mass="10506">MGWISQGRYNTWRVGGLEVRARPLGQILYLERNLWEWDPSSFYSLCMYEQRSKSVHPSLCAVSCLECLGGCRGSDCRPPPFGWGGVIIDRFC</sequence>
<gene>
    <name evidence="1" type="ORF">PHYPA_027550</name>
</gene>
<name>A0A2K1IHW3_PHYPA</name>
<reference evidence="1 3" key="2">
    <citation type="journal article" date="2018" name="Plant J.">
        <title>The Physcomitrella patens chromosome-scale assembly reveals moss genome structure and evolution.</title>
        <authorList>
            <person name="Lang D."/>
            <person name="Ullrich K.K."/>
            <person name="Murat F."/>
            <person name="Fuchs J."/>
            <person name="Jenkins J."/>
            <person name="Haas F.B."/>
            <person name="Piednoel M."/>
            <person name="Gundlach H."/>
            <person name="Van Bel M."/>
            <person name="Meyberg R."/>
            <person name="Vives C."/>
            <person name="Morata J."/>
            <person name="Symeonidi A."/>
            <person name="Hiss M."/>
            <person name="Muchero W."/>
            <person name="Kamisugi Y."/>
            <person name="Saleh O."/>
            <person name="Blanc G."/>
            <person name="Decker E.L."/>
            <person name="van Gessel N."/>
            <person name="Grimwood J."/>
            <person name="Hayes R.D."/>
            <person name="Graham S.W."/>
            <person name="Gunter L.E."/>
            <person name="McDaniel S.F."/>
            <person name="Hoernstein S.N.W."/>
            <person name="Larsson A."/>
            <person name="Li F.W."/>
            <person name="Perroud P.F."/>
            <person name="Phillips J."/>
            <person name="Ranjan P."/>
            <person name="Rokshar D.S."/>
            <person name="Rothfels C.J."/>
            <person name="Schneider L."/>
            <person name="Shu S."/>
            <person name="Stevenson D.W."/>
            <person name="Thummler F."/>
            <person name="Tillich M."/>
            <person name="Villarreal Aguilar J.C."/>
            <person name="Widiez T."/>
            <person name="Wong G.K."/>
            <person name="Wymore A."/>
            <person name="Zhang Y."/>
            <person name="Zimmer A.D."/>
            <person name="Quatrano R.S."/>
            <person name="Mayer K.F.X."/>
            <person name="Goodstein D."/>
            <person name="Casacuberta J.M."/>
            <person name="Vandepoele K."/>
            <person name="Reski R."/>
            <person name="Cuming A.C."/>
            <person name="Tuskan G.A."/>
            <person name="Maumus F."/>
            <person name="Salse J."/>
            <person name="Schmutz J."/>
            <person name="Rensing S.A."/>
        </authorList>
    </citation>
    <scope>NUCLEOTIDE SEQUENCE [LARGE SCALE GENOMIC DNA]</scope>
    <source>
        <strain evidence="2 3">cv. Gransden 2004</strain>
    </source>
</reference>
<keyword evidence="3" id="KW-1185">Reference proteome</keyword>
<evidence type="ECO:0000313" key="3">
    <source>
        <dbReference type="Proteomes" id="UP000006727"/>
    </source>
</evidence>
<protein>
    <submittedName>
        <fullName evidence="1 2">Uncharacterized protein</fullName>
    </submittedName>
</protein>
<accession>A0A2K1IHW3</accession>
<reference evidence="1 3" key="1">
    <citation type="journal article" date="2008" name="Science">
        <title>The Physcomitrella genome reveals evolutionary insights into the conquest of land by plants.</title>
        <authorList>
            <person name="Rensing S."/>
            <person name="Lang D."/>
            <person name="Zimmer A."/>
            <person name="Terry A."/>
            <person name="Salamov A."/>
            <person name="Shapiro H."/>
            <person name="Nishiyama T."/>
            <person name="Perroud P.-F."/>
            <person name="Lindquist E."/>
            <person name="Kamisugi Y."/>
            <person name="Tanahashi T."/>
            <person name="Sakakibara K."/>
            <person name="Fujita T."/>
            <person name="Oishi K."/>
            <person name="Shin-I T."/>
            <person name="Kuroki Y."/>
            <person name="Toyoda A."/>
            <person name="Suzuki Y."/>
            <person name="Hashimoto A."/>
            <person name="Yamaguchi K."/>
            <person name="Sugano A."/>
            <person name="Kohara Y."/>
            <person name="Fujiyama A."/>
            <person name="Anterola A."/>
            <person name="Aoki S."/>
            <person name="Ashton N."/>
            <person name="Barbazuk W.B."/>
            <person name="Barker E."/>
            <person name="Bennetzen J."/>
            <person name="Bezanilla M."/>
            <person name="Blankenship R."/>
            <person name="Cho S.H."/>
            <person name="Dutcher S."/>
            <person name="Estelle M."/>
            <person name="Fawcett J.A."/>
            <person name="Gundlach H."/>
            <person name="Hanada K."/>
            <person name="Heyl A."/>
            <person name="Hicks K.A."/>
            <person name="Hugh J."/>
            <person name="Lohr M."/>
            <person name="Mayer K."/>
            <person name="Melkozernov A."/>
            <person name="Murata T."/>
            <person name="Nelson D."/>
            <person name="Pils B."/>
            <person name="Prigge M."/>
            <person name="Reiss B."/>
            <person name="Renner T."/>
            <person name="Rombauts S."/>
            <person name="Rushton P."/>
            <person name="Sanderfoot A."/>
            <person name="Schween G."/>
            <person name="Shiu S.-H."/>
            <person name="Stueber K."/>
            <person name="Theodoulou F.L."/>
            <person name="Tu H."/>
            <person name="Van de Peer Y."/>
            <person name="Verrier P.J."/>
            <person name="Waters E."/>
            <person name="Wood A."/>
            <person name="Yang L."/>
            <person name="Cove D."/>
            <person name="Cuming A."/>
            <person name="Hasebe M."/>
            <person name="Lucas S."/>
            <person name="Mishler D.B."/>
            <person name="Reski R."/>
            <person name="Grigoriev I."/>
            <person name="Quatrano R.S."/>
            <person name="Boore J.L."/>
        </authorList>
    </citation>
    <scope>NUCLEOTIDE SEQUENCE [LARGE SCALE GENOMIC DNA]</scope>
    <source>
        <strain evidence="2 3">cv. Gransden 2004</strain>
    </source>
</reference>
<dbReference type="EnsemblPlants" id="Pp3c23_2010V3.1">
    <property type="protein sequence ID" value="PAC:32948937.CDS.1"/>
    <property type="gene ID" value="Pp3c23_2010"/>
</dbReference>
<dbReference type="Gramene" id="Pp3c23_2010V3.1">
    <property type="protein sequence ID" value="PAC:32948937.CDS.1"/>
    <property type="gene ID" value="Pp3c23_2010"/>
</dbReference>
<dbReference type="Gramene" id="Pp3c23_2010V3.2">
    <property type="protein sequence ID" value="PAC:32948938.CDS.1"/>
    <property type="gene ID" value="Pp3c23_2010"/>
</dbReference>
<organism evidence="1">
    <name type="scientific">Physcomitrium patens</name>
    <name type="common">Spreading-leaved earth moss</name>
    <name type="synonym">Physcomitrella patens</name>
    <dbReference type="NCBI Taxonomy" id="3218"/>
    <lineage>
        <taxon>Eukaryota</taxon>
        <taxon>Viridiplantae</taxon>
        <taxon>Streptophyta</taxon>
        <taxon>Embryophyta</taxon>
        <taxon>Bryophyta</taxon>
        <taxon>Bryophytina</taxon>
        <taxon>Bryopsida</taxon>
        <taxon>Funariidae</taxon>
        <taxon>Funariales</taxon>
        <taxon>Funariaceae</taxon>
        <taxon>Physcomitrium</taxon>
    </lineage>
</organism>
<evidence type="ECO:0000313" key="2">
    <source>
        <dbReference type="EnsemblPlants" id="PAC:32948937.CDS.1"/>
    </source>
</evidence>
<dbReference type="EnsemblPlants" id="Pp3c23_2010V3.2">
    <property type="protein sequence ID" value="PAC:32948938.CDS.1"/>
    <property type="gene ID" value="Pp3c23_2010"/>
</dbReference>
<dbReference type="PaxDb" id="3218-PP1S82_54V6.1"/>
<dbReference type="InParanoid" id="A0A2K1IHW3"/>
<dbReference type="EMBL" id="ABEU02000023">
    <property type="protein sequence ID" value="PNR28858.1"/>
    <property type="molecule type" value="Genomic_DNA"/>
</dbReference>
<evidence type="ECO:0000313" key="1">
    <source>
        <dbReference type="EMBL" id="PNR28858.1"/>
    </source>
</evidence>
<reference evidence="2" key="3">
    <citation type="submission" date="2020-12" db="UniProtKB">
        <authorList>
            <consortium name="EnsemblPlants"/>
        </authorList>
    </citation>
    <scope>IDENTIFICATION</scope>
</reference>
<dbReference type="Proteomes" id="UP000006727">
    <property type="component" value="Chromosome 23"/>
</dbReference>
<proteinExistence type="predicted"/>